<evidence type="ECO:0000256" key="2">
    <source>
        <dbReference type="ARBA" id="ARBA00022723"/>
    </source>
</evidence>
<keyword evidence="7" id="KW-1185">Reference proteome</keyword>
<proteinExistence type="predicted"/>
<sequence length="288" mass="31636">MEKWNLVVDVAQCNNCANCTLASLDEHVGNDFPGYAAAQSKDAKPLIDIRRNVRGTDEHMDISYMPTMCNHCDRPRCAEGADGAVVKRADGIVLIDPYKAKGRRDLVGKCPHGAIQWNEEQQLPQIWIFDAHLLDAGWQEPRCQQACPTGAFRALKVSDEHMQALVREEKLEVSRADLGTAPRVYYKNLQRMNRRFIAGSVVTMNGGTQDCLPGCTVTLLLNGAQVARTLTDWFGDFKIDGLPDQSLSYTLVLEHAEHASVQMTVQTDTGGTSIDIVALIPAAIQAAA</sequence>
<comment type="caution">
    <text evidence="6">The sequence shown here is derived from an EMBL/GenBank/DDBJ whole genome shotgun (WGS) entry which is preliminary data.</text>
</comment>
<evidence type="ECO:0000313" key="6">
    <source>
        <dbReference type="EMBL" id="MBA5689919.1"/>
    </source>
</evidence>
<dbReference type="Gene3D" id="2.60.40.10">
    <property type="entry name" value="Immunoglobulins"/>
    <property type="match status" value="1"/>
</dbReference>
<dbReference type="Pfam" id="PF13247">
    <property type="entry name" value="Fer4_11"/>
    <property type="match status" value="1"/>
</dbReference>
<protein>
    <submittedName>
        <fullName evidence="6">(4Fe-4S)-binding protein</fullName>
    </submittedName>
</protein>
<organism evidence="6 7">
    <name type="scientific">Rugamonas apoptosis</name>
    <dbReference type="NCBI Taxonomy" id="2758570"/>
    <lineage>
        <taxon>Bacteria</taxon>
        <taxon>Pseudomonadati</taxon>
        <taxon>Pseudomonadota</taxon>
        <taxon>Betaproteobacteria</taxon>
        <taxon>Burkholderiales</taxon>
        <taxon>Oxalobacteraceae</taxon>
        <taxon>Telluria group</taxon>
        <taxon>Rugamonas</taxon>
    </lineage>
</organism>
<keyword evidence="3" id="KW-0408">Iron</keyword>
<dbReference type="Proteomes" id="UP000573499">
    <property type="component" value="Unassembled WGS sequence"/>
</dbReference>
<dbReference type="InterPro" id="IPR013783">
    <property type="entry name" value="Ig-like_fold"/>
</dbReference>
<name>A0A7W2FE40_9BURK</name>
<accession>A0A7W2FE40</accession>
<dbReference type="InterPro" id="IPR008969">
    <property type="entry name" value="CarboxyPept-like_regulatory"/>
</dbReference>
<keyword evidence="2" id="KW-0479">Metal-binding</keyword>
<evidence type="ECO:0000313" key="7">
    <source>
        <dbReference type="Proteomes" id="UP000573499"/>
    </source>
</evidence>
<dbReference type="SUPFAM" id="SSF54862">
    <property type="entry name" value="4Fe-4S ferredoxins"/>
    <property type="match status" value="1"/>
</dbReference>
<keyword evidence="1" id="KW-0004">4Fe-4S</keyword>
<evidence type="ECO:0000259" key="5">
    <source>
        <dbReference type="Pfam" id="PF13247"/>
    </source>
</evidence>
<dbReference type="GO" id="GO:0046872">
    <property type="term" value="F:metal ion binding"/>
    <property type="evidence" value="ECO:0007669"/>
    <property type="project" value="UniProtKB-KW"/>
</dbReference>
<dbReference type="AlphaFoldDB" id="A0A7W2FE40"/>
<dbReference type="PANTHER" id="PTHR43177">
    <property type="entry name" value="PROTEIN NRFC"/>
    <property type="match status" value="1"/>
</dbReference>
<feature type="domain" description="4Fe-4S ferredoxin-type" evidence="5">
    <location>
        <begin position="61"/>
        <end position="152"/>
    </location>
</feature>
<dbReference type="EMBL" id="JACEZU010000013">
    <property type="protein sequence ID" value="MBA5689919.1"/>
    <property type="molecule type" value="Genomic_DNA"/>
</dbReference>
<dbReference type="Gene3D" id="3.30.70.20">
    <property type="match status" value="2"/>
</dbReference>
<dbReference type="PANTHER" id="PTHR43177:SF3">
    <property type="entry name" value="PROTEIN NRFC HOMOLOG"/>
    <property type="match status" value="1"/>
</dbReference>
<dbReference type="GO" id="GO:0051539">
    <property type="term" value="F:4 iron, 4 sulfur cluster binding"/>
    <property type="evidence" value="ECO:0007669"/>
    <property type="project" value="UniProtKB-KW"/>
</dbReference>
<gene>
    <name evidence="6" type="ORF">H3H39_22980</name>
</gene>
<evidence type="ECO:0000256" key="3">
    <source>
        <dbReference type="ARBA" id="ARBA00023004"/>
    </source>
</evidence>
<evidence type="ECO:0000256" key="1">
    <source>
        <dbReference type="ARBA" id="ARBA00022485"/>
    </source>
</evidence>
<reference evidence="6 7" key="1">
    <citation type="submission" date="2020-07" db="EMBL/GenBank/DDBJ databases">
        <title>Novel species isolated from subtropical streams in China.</title>
        <authorList>
            <person name="Lu H."/>
        </authorList>
    </citation>
    <scope>NUCLEOTIDE SEQUENCE [LARGE SCALE GENOMIC DNA]</scope>
    <source>
        <strain evidence="6 7">LX47W</strain>
    </source>
</reference>
<dbReference type="InterPro" id="IPR017896">
    <property type="entry name" value="4Fe4S_Fe-S-bd"/>
</dbReference>
<keyword evidence="4" id="KW-0411">Iron-sulfur</keyword>
<dbReference type="InterPro" id="IPR050954">
    <property type="entry name" value="ET_IronSulfur_Cluster-Binding"/>
</dbReference>
<evidence type="ECO:0000256" key="4">
    <source>
        <dbReference type="ARBA" id="ARBA00023014"/>
    </source>
</evidence>
<dbReference type="SUPFAM" id="SSF49464">
    <property type="entry name" value="Carboxypeptidase regulatory domain-like"/>
    <property type="match status" value="1"/>
</dbReference>